<comment type="caution">
    <text evidence="1">The sequence shown here is derived from an EMBL/GenBank/DDBJ whole genome shotgun (WGS) entry which is preliminary data.</text>
</comment>
<gene>
    <name evidence="1" type="ORF">SRB5_52290</name>
</gene>
<evidence type="ECO:0000313" key="2">
    <source>
        <dbReference type="Proteomes" id="UP000466345"/>
    </source>
</evidence>
<protein>
    <recommendedName>
        <fullName evidence="3">N-acetyltransferase</fullName>
    </recommendedName>
</protein>
<dbReference type="Proteomes" id="UP000466345">
    <property type="component" value="Unassembled WGS sequence"/>
</dbReference>
<dbReference type="AlphaFoldDB" id="A0A7K0CPW4"/>
<name>A0A7K0CPW4_9ACTN</name>
<dbReference type="EMBL" id="WEGJ01000028">
    <property type="protein sequence ID" value="MQY15052.1"/>
    <property type="molecule type" value="Genomic_DNA"/>
</dbReference>
<reference evidence="1 2" key="1">
    <citation type="submission" date="2019-10" db="EMBL/GenBank/DDBJ databases">
        <title>Streptomyces smaragdinus sp. nov. and Streptomyces fabii sp. nov., isolated from the gut of fungus growing-termite Macrotermes natalensis.</title>
        <authorList>
            <person name="Schwitalla J."/>
            <person name="Benndorf R."/>
            <person name="Martin K."/>
            <person name="De Beer W."/>
            <person name="Kaster A.-K."/>
            <person name="Vollmers J."/>
            <person name="Poulsen M."/>
            <person name="Beemelmanns C."/>
        </authorList>
    </citation>
    <scope>NUCLEOTIDE SEQUENCE [LARGE SCALE GENOMIC DNA]</scope>
    <source>
        <strain evidence="1 2">RB5</strain>
    </source>
</reference>
<proteinExistence type="predicted"/>
<evidence type="ECO:0008006" key="3">
    <source>
        <dbReference type="Google" id="ProtNLM"/>
    </source>
</evidence>
<accession>A0A7K0CPW4</accession>
<organism evidence="1 2">
    <name type="scientific">Streptomyces smaragdinus</name>
    <dbReference type="NCBI Taxonomy" id="2585196"/>
    <lineage>
        <taxon>Bacteria</taxon>
        <taxon>Bacillati</taxon>
        <taxon>Actinomycetota</taxon>
        <taxon>Actinomycetes</taxon>
        <taxon>Kitasatosporales</taxon>
        <taxon>Streptomycetaceae</taxon>
        <taxon>Streptomyces</taxon>
    </lineage>
</organism>
<sequence>MDHIRRTPGFEDYDWPIDNMTLKQNLSDLETHQSEFRSRSKFAYSVLRGEEVVGCVYINPTGRPRHATVRSWVSETYAHLDKLLYEQVSSWLTEAWPFDGFDYSPRLMEPDLVNR</sequence>
<keyword evidence="2" id="KW-1185">Reference proteome</keyword>
<evidence type="ECO:0000313" key="1">
    <source>
        <dbReference type="EMBL" id="MQY15052.1"/>
    </source>
</evidence>